<evidence type="ECO:0000259" key="2">
    <source>
        <dbReference type="Pfam" id="PF13952"/>
    </source>
</evidence>
<proteinExistence type="predicted"/>
<comment type="caution">
    <text evidence="5">The sequence shown here is derived from an EMBL/GenBank/DDBJ whole genome shotgun (WGS) entry which is preliminary data.</text>
</comment>
<dbReference type="Pfam" id="PF13960">
    <property type="entry name" value="DUF4218"/>
    <property type="match status" value="1"/>
</dbReference>
<reference evidence="5 6" key="1">
    <citation type="journal article" date="2021" name="bioRxiv">
        <title>The Gossypium anomalum genome as a resource for cotton improvement and evolutionary analysis of hybrid incompatibility.</title>
        <authorList>
            <person name="Grover C.E."/>
            <person name="Yuan D."/>
            <person name="Arick M.A."/>
            <person name="Miller E.R."/>
            <person name="Hu G."/>
            <person name="Peterson D.G."/>
            <person name="Wendel J.F."/>
            <person name="Udall J.A."/>
        </authorList>
    </citation>
    <scope>NUCLEOTIDE SEQUENCE [LARGE SCALE GENOMIC DNA]</scope>
    <source>
        <strain evidence="5">JFW-Udall</strain>
        <tissue evidence="5">Leaf</tissue>
    </source>
</reference>
<feature type="compositionally biased region" description="Acidic residues" evidence="1">
    <location>
        <begin position="479"/>
        <end position="492"/>
    </location>
</feature>
<name>A0A8J5Z2J1_9ROSI</name>
<feature type="domain" description="DUF4218" evidence="3">
    <location>
        <begin position="657"/>
        <end position="748"/>
    </location>
</feature>
<dbReference type="InterPro" id="IPR025312">
    <property type="entry name" value="DUF4216"/>
</dbReference>
<feature type="region of interest" description="Disordered" evidence="1">
    <location>
        <begin position="463"/>
        <end position="492"/>
    </location>
</feature>
<evidence type="ECO:0000259" key="3">
    <source>
        <dbReference type="Pfam" id="PF13960"/>
    </source>
</evidence>
<protein>
    <submittedName>
        <fullName evidence="5">Uncharacterized protein</fullName>
    </submittedName>
</protein>
<evidence type="ECO:0000259" key="4">
    <source>
        <dbReference type="Pfam" id="PF13963"/>
    </source>
</evidence>
<evidence type="ECO:0000313" key="5">
    <source>
        <dbReference type="EMBL" id="KAG8492990.1"/>
    </source>
</evidence>
<dbReference type="PANTHER" id="PTHR10775">
    <property type="entry name" value="OS08G0208400 PROTEIN"/>
    <property type="match status" value="1"/>
</dbReference>
<keyword evidence="6" id="KW-1185">Reference proteome</keyword>
<sequence>MILCPCKKCGNIYWHFREVVYEYLIVDGFIRGYKKWIFHGECTSSGTSSTINLTYPDTNYHQYVRQDDMEDMLRDAFNMRSHGEQSFPPDFIISEDCNITGNVFCEMGTSAPNEEPNEEAAKFYNLLNEMNEELYEGSKYSKLSFCIRLFHLKCLGGWTGNSFTMLLEFLREMFPFAKIPQSCQDMKRLIKDLGLGYDKIHSCPNDCMLYWGDQKNQQSCHVCGKSHWMNSNTEDVNTDEGGAQLRKKPVKVLRYFPLIPRLQRLFMSSKTAESMTWHNDQRTDDGLLRHPADSLAWKSFDSKFSSFASDPRNVRLGLAADGFNPFKIMSTSYNTWPVVLVPYNLPPWICMKQSSFILSMIIPGEKALLWTINDFPAYANLSGWSTKGRYACPCCAAQTCLKWLYNGKKFSYMGHRRWLDENHKFRFQRTLFDGTEEYRGAPEQTIGSEILFMLKDINFSYGKMNQPPITQTRRRSRDESDDESDEEDDPNETELWKKRSIFFELPYWEHNILRHNLDVMHIEKNVCENIIGTILNVDGKSKDNLQSRLDLVDMRIRRDLHPQVLPNGKYRLPPSIFSMSKKEKEVFCMVLKDIKVPDAYASNISRCVSFKDRRLYSLKSHDYHILMQDLLPIALRCCMLKNVTSYIIELSNIMKAICGKVLNIEELEKVQDRAALTLCNLEKIFPPSFFTIMVHLVIHLPHEAILGGPVFYRWMYPIERYLEDAETRLNRPSRNAGLNDHDLAETYLFQSYGEPIGKVEIVELDDILWIQAHRYVLFHHDSMEPLRKFRTKYREKMRRTQNCGVVVNSSITSYASARDSNPVEGNVEYYGLLTDIIELDYYGRWKVILFWCDWADVNTARGIKKDQFGFTMVNFSRLIHTGQQLMDEPYVFSSQVKQVFYSKDPTDEGWYVVLRNTPRDLFDMGNGSRDDIVERSETLPFPEQNLDENIPSTSTQYQWVRDDVNEDIYE</sequence>
<dbReference type="PANTHER" id="PTHR10775:SF173">
    <property type="match status" value="1"/>
</dbReference>
<evidence type="ECO:0000256" key="1">
    <source>
        <dbReference type="SAM" id="MobiDB-lite"/>
    </source>
</evidence>
<feature type="domain" description="Transposase-associated" evidence="4">
    <location>
        <begin position="2"/>
        <end position="41"/>
    </location>
</feature>
<dbReference type="EMBL" id="JAHUZN010000005">
    <property type="protein sequence ID" value="KAG8492990.1"/>
    <property type="molecule type" value="Genomic_DNA"/>
</dbReference>
<dbReference type="Pfam" id="PF13952">
    <property type="entry name" value="DUF4216"/>
    <property type="match status" value="1"/>
</dbReference>
<evidence type="ECO:0000313" key="6">
    <source>
        <dbReference type="Proteomes" id="UP000701853"/>
    </source>
</evidence>
<dbReference type="AlphaFoldDB" id="A0A8J5Z2J1"/>
<dbReference type="InterPro" id="IPR004242">
    <property type="entry name" value="Transposase_21"/>
</dbReference>
<dbReference type="InterPro" id="IPR029480">
    <property type="entry name" value="Transpos_assoc"/>
</dbReference>
<dbReference type="Proteomes" id="UP000701853">
    <property type="component" value="Chromosome 5"/>
</dbReference>
<accession>A0A8J5Z2J1</accession>
<feature type="domain" description="DUF4216" evidence="2">
    <location>
        <begin position="837"/>
        <end position="913"/>
    </location>
</feature>
<dbReference type="Pfam" id="PF13963">
    <property type="entry name" value="Transpos_assoc"/>
    <property type="match status" value="1"/>
</dbReference>
<dbReference type="Pfam" id="PF02992">
    <property type="entry name" value="Transposase_21"/>
    <property type="match status" value="2"/>
</dbReference>
<dbReference type="OrthoDB" id="1100107at2759"/>
<gene>
    <name evidence="5" type="ORF">CXB51_010207</name>
</gene>
<organism evidence="5 6">
    <name type="scientific">Gossypium anomalum</name>
    <dbReference type="NCBI Taxonomy" id="47600"/>
    <lineage>
        <taxon>Eukaryota</taxon>
        <taxon>Viridiplantae</taxon>
        <taxon>Streptophyta</taxon>
        <taxon>Embryophyta</taxon>
        <taxon>Tracheophyta</taxon>
        <taxon>Spermatophyta</taxon>
        <taxon>Magnoliopsida</taxon>
        <taxon>eudicotyledons</taxon>
        <taxon>Gunneridae</taxon>
        <taxon>Pentapetalae</taxon>
        <taxon>rosids</taxon>
        <taxon>malvids</taxon>
        <taxon>Malvales</taxon>
        <taxon>Malvaceae</taxon>
        <taxon>Malvoideae</taxon>
        <taxon>Gossypium</taxon>
    </lineage>
</organism>
<dbReference type="InterPro" id="IPR025452">
    <property type="entry name" value="DUF4218"/>
</dbReference>